<comment type="subcellular location">
    <subcellularLocation>
        <location evidence="1">Endomembrane system</location>
        <topology evidence="1">Multi-pass membrane protein</topology>
    </subcellularLocation>
</comment>
<dbReference type="EMBL" id="GL433872">
    <property type="protein sequence ID" value="EFN50855.1"/>
    <property type="molecule type" value="Genomic_DNA"/>
</dbReference>
<organism evidence="11">
    <name type="scientific">Chlorella variabilis</name>
    <name type="common">Green alga</name>
    <dbReference type="NCBI Taxonomy" id="554065"/>
    <lineage>
        <taxon>Eukaryota</taxon>
        <taxon>Viridiplantae</taxon>
        <taxon>Chlorophyta</taxon>
        <taxon>core chlorophytes</taxon>
        <taxon>Trebouxiophyceae</taxon>
        <taxon>Chlorellales</taxon>
        <taxon>Chlorellaceae</taxon>
        <taxon>Chlorella clade</taxon>
        <taxon>Chlorella</taxon>
    </lineage>
</organism>
<dbReference type="GeneID" id="17350286"/>
<dbReference type="Gene3D" id="1.20.120.1630">
    <property type="match status" value="1"/>
</dbReference>
<evidence type="ECO:0000313" key="10">
    <source>
        <dbReference type="EMBL" id="EFN50855.1"/>
    </source>
</evidence>
<keyword evidence="2" id="KW-0444">Lipid biosynthesis</keyword>
<dbReference type="GO" id="GO:0016740">
    <property type="term" value="F:transferase activity"/>
    <property type="evidence" value="ECO:0007669"/>
    <property type="project" value="UniProtKB-ARBA"/>
</dbReference>
<dbReference type="GO" id="GO:0006656">
    <property type="term" value="P:phosphatidylcholine biosynthetic process"/>
    <property type="evidence" value="ECO:0007669"/>
    <property type="project" value="UniProtKB-UniPathway"/>
</dbReference>
<evidence type="ECO:0000256" key="1">
    <source>
        <dbReference type="ARBA" id="ARBA00004127"/>
    </source>
</evidence>
<keyword evidence="3 9" id="KW-0812">Transmembrane</keyword>
<evidence type="ECO:0000256" key="2">
    <source>
        <dbReference type="ARBA" id="ARBA00022516"/>
    </source>
</evidence>
<evidence type="ECO:0000256" key="7">
    <source>
        <dbReference type="ARBA" id="ARBA00023209"/>
    </source>
</evidence>
<evidence type="ECO:0000313" key="11">
    <source>
        <dbReference type="Proteomes" id="UP000008141"/>
    </source>
</evidence>
<keyword evidence="6 9" id="KW-0472">Membrane</keyword>
<reference evidence="10 11" key="1">
    <citation type="journal article" date="2010" name="Plant Cell">
        <title>The Chlorella variabilis NC64A genome reveals adaptation to photosymbiosis, coevolution with viruses, and cryptic sex.</title>
        <authorList>
            <person name="Blanc G."/>
            <person name="Duncan G."/>
            <person name="Agarkova I."/>
            <person name="Borodovsky M."/>
            <person name="Gurnon J."/>
            <person name="Kuo A."/>
            <person name="Lindquist E."/>
            <person name="Lucas S."/>
            <person name="Pangilinan J."/>
            <person name="Polle J."/>
            <person name="Salamov A."/>
            <person name="Terry A."/>
            <person name="Yamada T."/>
            <person name="Dunigan D.D."/>
            <person name="Grigoriev I.V."/>
            <person name="Claverie J.M."/>
            <person name="Van Etten J.L."/>
        </authorList>
    </citation>
    <scope>NUCLEOTIDE SEQUENCE [LARGE SCALE GENOMIC DNA]</scope>
    <source>
        <strain evidence="10 11">NC64A</strain>
    </source>
</reference>
<dbReference type="InterPro" id="IPR007318">
    <property type="entry name" value="Phopholipid_MeTrfase"/>
</dbReference>
<dbReference type="PANTHER" id="PTHR12714:SF11">
    <property type="entry name" value="PROTEIN C-TERMINAL S-ISOPRENYLCYSTEINE CARBOXYL O-METHYLTRANSFERASE"/>
    <property type="match status" value="1"/>
</dbReference>
<dbReference type="KEGG" id="cvr:CHLNCDRAFT_55522"/>
<evidence type="ECO:0000256" key="6">
    <source>
        <dbReference type="ARBA" id="ARBA00023136"/>
    </source>
</evidence>
<name>E1ZTK4_CHLVA</name>
<evidence type="ECO:0000256" key="8">
    <source>
        <dbReference type="ARBA" id="ARBA00023264"/>
    </source>
</evidence>
<dbReference type="GO" id="GO:0012505">
    <property type="term" value="C:endomembrane system"/>
    <property type="evidence" value="ECO:0007669"/>
    <property type="project" value="UniProtKB-SubCell"/>
</dbReference>
<feature type="transmembrane region" description="Helical" evidence="9">
    <location>
        <begin position="131"/>
        <end position="152"/>
    </location>
</feature>
<dbReference type="AlphaFoldDB" id="E1ZTK4"/>
<feature type="transmembrane region" description="Helical" evidence="9">
    <location>
        <begin position="38"/>
        <end position="54"/>
    </location>
</feature>
<keyword evidence="8" id="KW-1208">Phospholipid metabolism</keyword>
<dbReference type="RefSeq" id="XP_005842957.1">
    <property type="nucleotide sequence ID" value="XM_005842895.1"/>
</dbReference>
<dbReference type="PANTHER" id="PTHR12714">
    <property type="entry name" value="PROTEIN-S ISOPRENYLCYSTEINE O-METHYLTRANSFERASE"/>
    <property type="match status" value="1"/>
</dbReference>
<proteinExistence type="predicted"/>
<evidence type="ECO:0000256" key="9">
    <source>
        <dbReference type="SAM" id="Phobius"/>
    </source>
</evidence>
<dbReference type="Proteomes" id="UP000008141">
    <property type="component" value="Unassembled WGS sequence"/>
</dbReference>
<evidence type="ECO:0008006" key="12">
    <source>
        <dbReference type="Google" id="ProtNLM"/>
    </source>
</evidence>
<sequence>MFASSALFTLYHTVRFVRDLQQHLKGDARNDWRLMLRYLWNAVFWLGFVLWYAAPPVTSVADYTGTPGAVMCVFGAAVAVAAALQVGMFSFMGSPQVPRRLQTRGVYALLRHPQAFGNMCFLIGFSMAGGALWASLTFLAAAVLYSATVLPLEERMLREAFGEKYERYM</sequence>
<dbReference type="UniPathway" id="UPA00753"/>
<keyword evidence="5" id="KW-0443">Lipid metabolism</keyword>
<keyword evidence="4 9" id="KW-1133">Transmembrane helix</keyword>
<dbReference type="Pfam" id="PF04191">
    <property type="entry name" value="PEMT"/>
    <property type="match status" value="1"/>
</dbReference>
<evidence type="ECO:0000256" key="5">
    <source>
        <dbReference type="ARBA" id="ARBA00023098"/>
    </source>
</evidence>
<keyword evidence="7" id="KW-0594">Phospholipid biosynthesis</keyword>
<dbReference type="InParanoid" id="E1ZTK4"/>
<accession>E1ZTK4</accession>
<dbReference type="OrthoDB" id="422086at2759"/>
<keyword evidence="11" id="KW-1185">Reference proteome</keyword>
<evidence type="ECO:0000256" key="3">
    <source>
        <dbReference type="ARBA" id="ARBA00022692"/>
    </source>
</evidence>
<evidence type="ECO:0000256" key="4">
    <source>
        <dbReference type="ARBA" id="ARBA00022989"/>
    </source>
</evidence>
<gene>
    <name evidence="10" type="ORF">CHLNCDRAFT_55522</name>
</gene>
<feature type="transmembrane region" description="Helical" evidence="9">
    <location>
        <begin position="66"/>
        <end position="93"/>
    </location>
</feature>
<protein>
    <recommendedName>
        <fullName evidence="12">Steroid 5-alpha reductase C-terminal domain-containing protein</fullName>
    </recommendedName>
</protein>